<dbReference type="GO" id="GO:0000462">
    <property type="term" value="P:maturation of SSU-rRNA from tricistronic rRNA transcript (SSU-rRNA, 5.8S rRNA, LSU-rRNA)"/>
    <property type="evidence" value="ECO:0007669"/>
    <property type="project" value="InterPro"/>
</dbReference>
<comment type="subcellular location">
    <subcellularLocation>
        <location evidence="1">Nucleus</location>
        <location evidence="1">Nucleolus</location>
    </subcellularLocation>
</comment>
<proteinExistence type="inferred from homology"/>
<evidence type="ECO:0000256" key="1">
    <source>
        <dbReference type="ARBA" id="ARBA00004604"/>
    </source>
</evidence>
<protein>
    <submittedName>
        <fullName evidence="4">Family with sequence similarity 207 member A</fullName>
    </submittedName>
</protein>
<accession>A0A8C4Q2Z8</accession>
<dbReference type="GO" id="GO:0005730">
    <property type="term" value="C:nucleolus"/>
    <property type="evidence" value="ECO:0007669"/>
    <property type="project" value="UniProtKB-SubCell"/>
</dbReference>
<keyword evidence="5" id="KW-1185">Reference proteome</keyword>
<dbReference type="InterPro" id="IPR028160">
    <property type="entry name" value="Slx9-like"/>
</dbReference>
<name>A0A8C4Q2Z8_EPTBU</name>
<dbReference type="GO" id="GO:0030688">
    <property type="term" value="C:preribosome, small subunit precursor"/>
    <property type="evidence" value="ECO:0007669"/>
    <property type="project" value="InterPro"/>
</dbReference>
<keyword evidence="3" id="KW-0539">Nucleus</keyword>
<dbReference type="PANTHER" id="PTHR31109:SF2">
    <property type="entry name" value="RIBOSOME BIOGENESIS PROTEIN SLX9 HOMOLOG"/>
    <property type="match status" value="1"/>
</dbReference>
<reference evidence="4" key="1">
    <citation type="submission" date="2025-08" db="UniProtKB">
        <authorList>
            <consortium name="Ensembl"/>
        </authorList>
    </citation>
    <scope>IDENTIFICATION</scope>
</reference>
<evidence type="ECO:0000313" key="4">
    <source>
        <dbReference type="Ensembl" id="ENSEBUP00000009214.1"/>
    </source>
</evidence>
<dbReference type="GeneTree" id="ENSGT00390000015709"/>
<dbReference type="OMA" id="PVACRKS"/>
<evidence type="ECO:0000256" key="2">
    <source>
        <dbReference type="ARBA" id="ARBA00011022"/>
    </source>
</evidence>
<organism evidence="4 5">
    <name type="scientific">Eptatretus burgeri</name>
    <name type="common">Inshore hagfish</name>
    <dbReference type="NCBI Taxonomy" id="7764"/>
    <lineage>
        <taxon>Eukaryota</taxon>
        <taxon>Metazoa</taxon>
        <taxon>Chordata</taxon>
        <taxon>Craniata</taxon>
        <taxon>Vertebrata</taxon>
        <taxon>Cyclostomata</taxon>
        <taxon>Myxini</taxon>
        <taxon>Myxiniformes</taxon>
        <taxon>Myxinidae</taxon>
        <taxon>Eptatretinae</taxon>
        <taxon>Eptatretus</taxon>
    </lineage>
</organism>
<evidence type="ECO:0000313" key="5">
    <source>
        <dbReference type="Proteomes" id="UP000694388"/>
    </source>
</evidence>
<reference evidence="4" key="2">
    <citation type="submission" date="2025-09" db="UniProtKB">
        <authorList>
            <consortium name="Ensembl"/>
        </authorList>
    </citation>
    <scope>IDENTIFICATION</scope>
</reference>
<evidence type="ECO:0000256" key="3">
    <source>
        <dbReference type="ARBA" id="ARBA00023242"/>
    </source>
</evidence>
<dbReference type="AlphaFoldDB" id="A0A8C4Q2Z8"/>
<comment type="similarity">
    <text evidence="2">Belongs to the SLX9 family.</text>
</comment>
<sequence>MGKMKRARHKFHQAVSNGVLSGSGVAKRSCEGRGLSGRCSQGELPKFEGEGNIFANIPIDPNKLVQQLDQDDCKSVRSTRSVQNQIPKKDKKKLRHERFLQKLEAGKRLFEEQVAARRRKGTAIVGDLQPLVQALPELHSFCGIAEELKRIDSKMDLPKQARMSRTARRKLLEEEMDRHSKVLCDSTFQKDPLRTICDHLKNKLLQEEGIF</sequence>
<dbReference type="Pfam" id="PF15341">
    <property type="entry name" value="SLX9"/>
    <property type="match status" value="1"/>
</dbReference>
<dbReference type="GO" id="GO:0030686">
    <property type="term" value="C:90S preribosome"/>
    <property type="evidence" value="ECO:0007669"/>
    <property type="project" value="InterPro"/>
</dbReference>
<dbReference type="Proteomes" id="UP000694388">
    <property type="component" value="Unplaced"/>
</dbReference>
<dbReference type="PANTHER" id="PTHR31109">
    <property type="entry name" value="PROTEIN FAM207A"/>
    <property type="match status" value="1"/>
</dbReference>
<dbReference type="Ensembl" id="ENSEBUT00000009734.1">
    <property type="protein sequence ID" value="ENSEBUP00000009214.1"/>
    <property type="gene ID" value="ENSEBUG00000005946.1"/>
</dbReference>